<proteinExistence type="predicted"/>
<reference evidence="3" key="1">
    <citation type="journal article" date="2019" name="Int. J. Syst. Evol. Microbiol.">
        <title>The Global Catalogue of Microorganisms (GCM) 10K type strain sequencing project: providing services to taxonomists for standard genome sequencing and annotation.</title>
        <authorList>
            <consortium name="The Broad Institute Genomics Platform"/>
            <consortium name="The Broad Institute Genome Sequencing Center for Infectious Disease"/>
            <person name="Wu L."/>
            <person name="Ma J."/>
        </authorList>
    </citation>
    <scope>NUCLEOTIDE SEQUENCE [LARGE SCALE GENOMIC DNA]</scope>
    <source>
        <strain evidence="3">KCTC 52925</strain>
    </source>
</reference>
<dbReference type="InterPro" id="IPR019619">
    <property type="entry name" value="DUF2490"/>
</dbReference>
<evidence type="ECO:0000256" key="1">
    <source>
        <dbReference type="SAM" id="SignalP"/>
    </source>
</evidence>
<dbReference type="Pfam" id="PF10677">
    <property type="entry name" value="DUF2490"/>
    <property type="match status" value="1"/>
</dbReference>
<gene>
    <name evidence="2" type="ORF">ACFSYS_02815</name>
</gene>
<organism evidence="2 3">
    <name type="scientific">Christiangramia antarctica</name>
    <dbReference type="NCBI Taxonomy" id="2058158"/>
    <lineage>
        <taxon>Bacteria</taxon>
        <taxon>Pseudomonadati</taxon>
        <taxon>Bacteroidota</taxon>
        <taxon>Flavobacteriia</taxon>
        <taxon>Flavobacteriales</taxon>
        <taxon>Flavobacteriaceae</taxon>
        <taxon>Christiangramia</taxon>
    </lineage>
</organism>
<dbReference type="Proteomes" id="UP001597438">
    <property type="component" value="Unassembled WGS sequence"/>
</dbReference>
<name>A0ABW5WZE8_9FLAO</name>
<feature type="chain" id="PRO_5045891023" evidence="1">
    <location>
        <begin position="21"/>
        <end position="229"/>
    </location>
</feature>
<keyword evidence="3" id="KW-1185">Reference proteome</keyword>
<dbReference type="EMBL" id="JBHUOJ010000004">
    <property type="protein sequence ID" value="MFD2832201.1"/>
    <property type="molecule type" value="Genomic_DNA"/>
</dbReference>
<protein>
    <submittedName>
        <fullName evidence="2">DUF2490 domain-containing protein</fullName>
    </submittedName>
</protein>
<evidence type="ECO:0000313" key="3">
    <source>
        <dbReference type="Proteomes" id="UP001597438"/>
    </source>
</evidence>
<keyword evidence="1" id="KW-0732">Signal</keyword>
<sequence>MKRLFIASLLFTTLFSTAHAQENDSQLGAWYMYFWNTQFDESKFGLAGDVQYRDWEVLGDLQQFIVRAAVSYNVNSNLKIFAGYGHFISGELGESKETSQENRIHQDILMPQKISDRFLVRHRIRIEERWVENQGFRTRFRYGLFLTIPLTQPDLKKNSLFLSVSDEVFINGQTDIGNNRTVEYFDRNWLYGALGYYFNDNFNVQLGILRQTTPSISKNSLQLGLHHSF</sequence>
<feature type="signal peptide" evidence="1">
    <location>
        <begin position="1"/>
        <end position="20"/>
    </location>
</feature>
<evidence type="ECO:0000313" key="2">
    <source>
        <dbReference type="EMBL" id="MFD2832201.1"/>
    </source>
</evidence>
<comment type="caution">
    <text evidence="2">The sequence shown here is derived from an EMBL/GenBank/DDBJ whole genome shotgun (WGS) entry which is preliminary data.</text>
</comment>
<dbReference type="RefSeq" id="WP_251739335.1">
    <property type="nucleotide sequence ID" value="NZ_JBHUOJ010000004.1"/>
</dbReference>
<accession>A0ABW5WZE8</accession>